<dbReference type="Proteomes" id="UP001601992">
    <property type="component" value="Unassembled WGS sequence"/>
</dbReference>
<feature type="transmembrane region" description="Helical" evidence="9">
    <location>
        <begin position="160"/>
        <end position="180"/>
    </location>
</feature>
<feature type="transmembrane region" description="Helical" evidence="9">
    <location>
        <begin position="47"/>
        <end position="71"/>
    </location>
</feature>
<evidence type="ECO:0000313" key="10">
    <source>
        <dbReference type="EMBL" id="MFF3569557.1"/>
    </source>
</evidence>
<feature type="transmembrane region" description="Helical" evidence="9">
    <location>
        <begin position="321"/>
        <end position="344"/>
    </location>
</feature>
<feature type="transmembrane region" description="Helical" evidence="9">
    <location>
        <begin position="403"/>
        <end position="425"/>
    </location>
</feature>
<name>A0ABW6RZW0_9NOCA</name>
<dbReference type="Pfam" id="PF00474">
    <property type="entry name" value="SSF"/>
    <property type="match status" value="1"/>
</dbReference>
<dbReference type="InterPro" id="IPR050277">
    <property type="entry name" value="Sodium:Solute_Symporter"/>
</dbReference>
<keyword evidence="5 9" id="KW-0812">Transmembrane</keyword>
<feature type="transmembrane region" description="Helical" evidence="9">
    <location>
        <begin position="241"/>
        <end position="267"/>
    </location>
</feature>
<dbReference type="PANTHER" id="PTHR48086">
    <property type="entry name" value="SODIUM/PROLINE SYMPORTER-RELATED"/>
    <property type="match status" value="1"/>
</dbReference>
<feature type="transmembrane region" description="Helical" evidence="9">
    <location>
        <begin position="122"/>
        <end position="140"/>
    </location>
</feature>
<keyword evidence="11" id="KW-1185">Reference proteome</keyword>
<feature type="transmembrane region" description="Helical" evidence="9">
    <location>
        <begin position="279"/>
        <end position="301"/>
    </location>
</feature>
<keyword evidence="4" id="KW-1003">Cell membrane</keyword>
<dbReference type="PANTHER" id="PTHR48086:SF8">
    <property type="entry name" value="MONOCARBOXYLIC ACID PERMEASE"/>
    <property type="match status" value="1"/>
</dbReference>
<evidence type="ECO:0000256" key="4">
    <source>
        <dbReference type="ARBA" id="ARBA00022475"/>
    </source>
</evidence>
<evidence type="ECO:0000256" key="6">
    <source>
        <dbReference type="ARBA" id="ARBA00022989"/>
    </source>
</evidence>
<reference evidence="10 11" key="1">
    <citation type="submission" date="2024-10" db="EMBL/GenBank/DDBJ databases">
        <title>The Natural Products Discovery Center: Release of the First 8490 Sequenced Strains for Exploring Actinobacteria Biosynthetic Diversity.</title>
        <authorList>
            <person name="Kalkreuter E."/>
            <person name="Kautsar S.A."/>
            <person name="Yang D."/>
            <person name="Bader C.D."/>
            <person name="Teijaro C.N."/>
            <person name="Fluegel L."/>
            <person name="Davis C.M."/>
            <person name="Simpson J.R."/>
            <person name="Lauterbach L."/>
            <person name="Steele A.D."/>
            <person name="Gui C."/>
            <person name="Meng S."/>
            <person name="Li G."/>
            <person name="Viehrig K."/>
            <person name="Ye F."/>
            <person name="Su P."/>
            <person name="Kiefer A.F."/>
            <person name="Nichols A."/>
            <person name="Cepeda A.J."/>
            <person name="Yan W."/>
            <person name="Fan B."/>
            <person name="Jiang Y."/>
            <person name="Adhikari A."/>
            <person name="Zheng C.-J."/>
            <person name="Schuster L."/>
            <person name="Cowan T.M."/>
            <person name="Smanski M.J."/>
            <person name="Chevrette M.G."/>
            <person name="De Carvalho L.P.S."/>
            <person name="Shen B."/>
        </authorList>
    </citation>
    <scope>NUCLEOTIDE SEQUENCE [LARGE SCALE GENOMIC DNA]</scope>
    <source>
        <strain evidence="10 11">NPDC002593</strain>
    </source>
</reference>
<comment type="similarity">
    <text evidence="2 8">Belongs to the sodium:solute symporter (SSF) (TC 2.A.21) family.</text>
</comment>
<evidence type="ECO:0000256" key="3">
    <source>
        <dbReference type="ARBA" id="ARBA00022448"/>
    </source>
</evidence>
<comment type="caution">
    <text evidence="10">The sequence shown here is derived from an EMBL/GenBank/DDBJ whole genome shotgun (WGS) entry which is preliminary data.</text>
</comment>
<dbReference type="PROSITE" id="PS00457">
    <property type="entry name" value="NA_SOLUT_SYMP_2"/>
    <property type="match status" value="1"/>
</dbReference>
<dbReference type="InterPro" id="IPR038377">
    <property type="entry name" value="Na/Glc_symporter_sf"/>
</dbReference>
<dbReference type="InterPro" id="IPR018212">
    <property type="entry name" value="Na/solute_symporter_CS"/>
</dbReference>
<dbReference type="PROSITE" id="PS50283">
    <property type="entry name" value="NA_SOLUT_SYMP_3"/>
    <property type="match status" value="1"/>
</dbReference>
<evidence type="ECO:0000256" key="7">
    <source>
        <dbReference type="ARBA" id="ARBA00023136"/>
    </source>
</evidence>
<keyword evidence="6 9" id="KW-1133">Transmembrane helix</keyword>
<feature type="transmembrane region" description="Helical" evidence="9">
    <location>
        <begin position="192"/>
        <end position="210"/>
    </location>
</feature>
<evidence type="ECO:0000256" key="8">
    <source>
        <dbReference type="RuleBase" id="RU362091"/>
    </source>
</evidence>
<dbReference type="CDD" id="cd10322">
    <property type="entry name" value="SLC5sbd"/>
    <property type="match status" value="1"/>
</dbReference>
<dbReference type="EMBL" id="JBIAQY010000005">
    <property type="protein sequence ID" value="MFF3569557.1"/>
    <property type="molecule type" value="Genomic_DNA"/>
</dbReference>
<proteinExistence type="inferred from homology"/>
<evidence type="ECO:0000256" key="9">
    <source>
        <dbReference type="SAM" id="Phobius"/>
    </source>
</evidence>
<evidence type="ECO:0000256" key="2">
    <source>
        <dbReference type="ARBA" id="ARBA00006434"/>
    </source>
</evidence>
<feature type="transmembrane region" description="Helical" evidence="9">
    <location>
        <begin position="77"/>
        <end position="101"/>
    </location>
</feature>
<sequence length="498" mass="52110">MSAHAAVAVSLFAVAMVVAVAIGVLSGRGRERSMSEWSVSGRGLGTLFVLLLMAGESYTSFSFLGAAGWSYRYGVPIFYLIAYLSTGLVAAYFVAPLLWTYCARHGLMSIADIAEFRFGSRALGVVVAVICTIFLIPYVQLQIQGMGVVVHAMSYGAIDLKVAAVVSFVVAEAFILASGLRGSAWVSVLKDALAVLSVVFLAIYVPWHYFHGPGRLLDRLVTEHPQWLTFPGAGGGTFGTAWFISTIVLNVVTICIFPTTVAGYLSAGGPTALRRNSILLPWYQLLLVIPMFIGAAALFVAPKLADPDLALFTLVTDSLPPTVVAIIGVAGALSAIVPMSVFLVSIGTLWGRTILGGGLAGAARSATAEKGRSGDRQREWSRLICLIAGAIALGGALRYPKLLVNLSVLSYEGIAQLLPAVLFGLYWRRLTAAGAAAGLMVGTAIVLALHAAGLDPLWGVNGGLFALAANLVVAAIVSTFAPSRAGSPNDPLRPIAEG</sequence>
<protein>
    <submittedName>
        <fullName evidence="10">Sodium:solute symporter</fullName>
    </submittedName>
</protein>
<dbReference type="InterPro" id="IPR001734">
    <property type="entry name" value="Na/solute_symporter"/>
</dbReference>
<feature type="transmembrane region" description="Helical" evidence="9">
    <location>
        <begin position="380"/>
        <end position="397"/>
    </location>
</feature>
<keyword evidence="7 9" id="KW-0472">Membrane</keyword>
<feature type="transmembrane region" description="Helical" evidence="9">
    <location>
        <begin position="6"/>
        <end position="26"/>
    </location>
</feature>
<evidence type="ECO:0000256" key="1">
    <source>
        <dbReference type="ARBA" id="ARBA00004141"/>
    </source>
</evidence>
<keyword evidence="3" id="KW-0813">Transport</keyword>
<accession>A0ABW6RZW0</accession>
<gene>
    <name evidence="10" type="ORF">ACFYXQ_17445</name>
</gene>
<comment type="subcellular location">
    <subcellularLocation>
        <location evidence="1">Membrane</location>
        <topology evidence="1">Multi-pass membrane protein</topology>
    </subcellularLocation>
</comment>
<dbReference type="Gene3D" id="1.20.1730.10">
    <property type="entry name" value="Sodium/glucose cotransporter"/>
    <property type="match status" value="1"/>
</dbReference>
<dbReference type="RefSeq" id="WP_040819132.1">
    <property type="nucleotide sequence ID" value="NZ_JBIAQY010000005.1"/>
</dbReference>
<feature type="transmembrane region" description="Helical" evidence="9">
    <location>
        <begin position="458"/>
        <end position="481"/>
    </location>
</feature>
<feature type="transmembrane region" description="Helical" evidence="9">
    <location>
        <begin position="432"/>
        <end position="452"/>
    </location>
</feature>
<organism evidence="10 11">
    <name type="scientific">Nocardia jiangxiensis</name>
    <dbReference type="NCBI Taxonomy" id="282685"/>
    <lineage>
        <taxon>Bacteria</taxon>
        <taxon>Bacillati</taxon>
        <taxon>Actinomycetota</taxon>
        <taxon>Actinomycetes</taxon>
        <taxon>Mycobacteriales</taxon>
        <taxon>Nocardiaceae</taxon>
        <taxon>Nocardia</taxon>
    </lineage>
</organism>
<evidence type="ECO:0000313" key="11">
    <source>
        <dbReference type="Proteomes" id="UP001601992"/>
    </source>
</evidence>
<evidence type="ECO:0000256" key="5">
    <source>
        <dbReference type="ARBA" id="ARBA00022692"/>
    </source>
</evidence>